<feature type="region of interest" description="Disordered" evidence="1">
    <location>
        <begin position="277"/>
        <end position="307"/>
    </location>
</feature>
<dbReference type="AlphaFoldDB" id="A0A074RNN8"/>
<reference evidence="2 3" key="1">
    <citation type="submission" date="2013-12" db="EMBL/GenBank/DDBJ databases">
        <authorList>
            <person name="Cubeta M."/>
            <person name="Pakala S."/>
            <person name="Fedorova N."/>
            <person name="Thomas E."/>
            <person name="Dean R."/>
            <person name="Jabaji S."/>
            <person name="Neate S."/>
            <person name="Toda T."/>
            <person name="Tavantzis S."/>
            <person name="Vilgalys R."/>
            <person name="Bharathan N."/>
            <person name="Pakala S."/>
            <person name="Losada L.S."/>
            <person name="Zafar N."/>
            <person name="Nierman W."/>
        </authorList>
    </citation>
    <scope>NUCLEOTIDE SEQUENCE [LARGE SCALE GENOMIC DNA]</scope>
    <source>
        <strain evidence="2 3">123E</strain>
    </source>
</reference>
<dbReference type="HOGENOM" id="CLU_687268_0_0_1"/>
<keyword evidence="3" id="KW-1185">Reference proteome</keyword>
<evidence type="ECO:0000256" key="1">
    <source>
        <dbReference type="SAM" id="MobiDB-lite"/>
    </source>
</evidence>
<feature type="region of interest" description="Disordered" evidence="1">
    <location>
        <begin position="33"/>
        <end position="52"/>
    </location>
</feature>
<dbReference type="Proteomes" id="UP000027456">
    <property type="component" value="Unassembled WGS sequence"/>
</dbReference>
<sequence>MSSSARSHRSSLASPASGFSILSDVSLIESIASSRRSHSTTTNSMTLPMRPPTHPEFTYTDAQVELWTSDSLFMVHEFQVNKFPALAKRVQDARQQTPSGSRLKIVSSQKSRDIRNALVVIYTCVTSRRTTPLFDPDTLVSALKIASRYKYLDLRQYVIDELEKSHNLSAIRRIQLSNRFSIPEWEISACAELCRRPQPISAEEANILGMQRFVDISRIREEEQSRSTVQLVNREVGTHELLNPDGTVLRQRFSETAEYTIRYARLPRCDCLAVRSRTTRSDESGSESQKQTREHQRVAGKQRSTPKRTETVTLVLCQIHDVAPRIAAESRALYTQRNDLVERLGQIKQAVAATKRGRPGASVEESLLGTSWIRGSA</sequence>
<protein>
    <submittedName>
        <fullName evidence="2">Uncharacterized protein</fullName>
    </submittedName>
</protein>
<dbReference type="OrthoDB" id="3223751at2759"/>
<proteinExistence type="predicted"/>
<feature type="compositionally biased region" description="Low complexity" evidence="1">
    <location>
        <begin position="33"/>
        <end position="46"/>
    </location>
</feature>
<comment type="caution">
    <text evidence="2">The sequence shown here is derived from an EMBL/GenBank/DDBJ whole genome shotgun (WGS) entry which is preliminary data.</text>
</comment>
<accession>A0A074RNN8</accession>
<evidence type="ECO:0000313" key="3">
    <source>
        <dbReference type="Proteomes" id="UP000027456"/>
    </source>
</evidence>
<dbReference type="EMBL" id="AZST01000471">
    <property type="protein sequence ID" value="KEP48686.1"/>
    <property type="molecule type" value="Genomic_DNA"/>
</dbReference>
<organism evidence="2 3">
    <name type="scientific">Rhizoctonia solani 123E</name>
    <dbReference type="NCBI Taxonomy" id="1423351"/>
    <lineage>
        <taxon>Eukaryota</taxon>
        <taxon>Fungi</taxon>
        <taxon>Dikarya</taxon>
        <taxon>Basidiomycota</taxon>
        <taxon>Agaricomycotina</taxon>
        <taxon>Agaricomycetes</taxon>
        <taxon>Cantharellales</taxon>
        <taxon>Ceratobasidiaceae</taxon>
        <taxon>Rhizoctonia</taxon>
    </lineage>
</organism>
<evidence type="ECO:0000313" key="2">
    <source>
        <dbReference type="EMBL" id="KEP48686.1"/>
    </source>
</evidence>
<gene>
    <name evidence="2" type="ORF">V565_118080</name>
</gene>
<name>A0A074RNN8_9AGAM</name>